<evidence type="ECO:0000259" key="1">
    <source>
        <dbReference type="Pfam" id="PF00501"/>
    </source>
</evidence>
<dbReference type="InterPro" id="IPR045851">
    <property type="entry name" value="AMP-bd_C_sf"/>
</dbReference>
<dbReference type="GO" id="GO:0005737">
    <property type="term" value="C:cytoplasm"/>
    <property type="evidence" value="ECO:0007669"/>
    <property type="project" value="TreeGrafter"/>
</dbReference>
<dbReference type="PANTHER" id="PTHR45527">
    <property type="entry name" value="NONRIBOSOMAL PEPTIDE SYNTHETASE"/>
    <property type="match status" value="1"/>
</dbReference>
<evidence type="ECO:0000313" key="2">
    <source>
        <dbReference type="EMBL" id="GCB29621.1"/>
    </source>
</evidence>
<feature type="domain" description="AMP-dependent synthetase/ligase" evidence="1">
    <location>
        <begin position="11"/>
        <end position="364"/>
    </location>
</feature>
<dbReference type="GO" id="GO:0043041">
    <property type="term" value="P:amino acid activation for nonribosomal peptide biosynthetic process"/>
    <property type="evidence" value="ECO:0007669"/>
    <property type="project" value="TreeGrafter"/>
</dbReference>
<dbReference type="GO" id="GO:0044550">
    <property type="term" value="P:secondary metabolite biosynthetic process"/>
    <property type="evidence" value="ECO:0007669"/>
    <property type="project" value="TreeGrafter"/>
</dbReference>
<dbReference type="EMBL" id="BHVZ01000002">
    <property type="protein sequence ID" value="GCB29621.1"/>
    <property type="molecule type" value="Genomic_DNA"/>
</dbReference>
<reference evidence="2 3" key="1">
    <citation type="submission" date="2018-10" db="EMBL/GenBank/DDBJ databases">
        <title>Draft Genome Sequence of Anaerotignum sp. KCTC 15736.</title>
        <authorList>
            <person name="Choi S.H."/>
            <person name="Kim J.S."/>
            <person name="Kang S.W."/>
            <person name="Lee J.S."/>
            <person name="Park S.H."/>
        </authorList>
    </citation>
    <scope>NUCLEOTIDE SEQUENCE [LARGE SCALE GENOMIC DNA]</scope>
    <source>
        <strain evidence="2 3">KCTC 15736</strain>
    </source>
</reference>
<sequence>MNMIRNILEYLEKTAKRLPDKIAFSGAEGTITFAELEETAKRIGTYLTRFGGRSCPIAVMMQKTPVSVAAFLGAVYSGNFYTPIDVTMPKERVLSILHTLRPQVLLIDEKSRKAANNLGYEGEIIVLEELLETEIDDALLRKIRRSVIDTDPLYALFTSGSTGVPKGVVISHQAVVNLTEWYTEAFSISDAEIIGNQAPFYFDSSVKDLYAVLKTGAQMEIIPKMLFSFPKKLLEYLEEKQINYIDWVPSALCIVVNTGALENFQPSYLKKIMFCGEAMPTKQFNQWREKYPDAMFANIYGPTETTVDCTYYIVDREFADDEPLPIGYGCRNTDVFILNGDRLVAEGESGELCVRGRCLALGYYNNPEKTAEAFIQNPLNPYYPEKIYKTGDIAKYNERGEIVFLARKDHQIKHMGHRIELGEIETAVNSIEGIETGVCLYDEGTQRILLFYCGTEETTQAYILKCLRDKVPKYMFPNLMLKLEKIPQTLNGKIDRLALKEYYDNDKQNT</sequence>
<protein>
    <submittedName>
        <fullName evidence="2">Amino acid adenylation protein</fullName>
    </submittedName>
</protein>
<dbReference type="GO" id="GO:0031177">
    <property type="term" value="F:phosphopantetheine binding"/>
    <property type="evidence" value="ECO:0007669"/>
    <property type="project" value="TreeGrafter"/>
</dbReference>
<dbReference type="Gene3D" id="3.30.300.30">
    <property type="match status" value="1"/>
</dbReference>
<name>A0A401LDH4_9FIRM</name>
<dbReference type="Pfam" id="PF00501">
    <property type="entry name" value="AMP-binding"/>
    <property type="match status" value="1"/>
</dbReference>
<keyword evidence="3" id="KW-1185">Reference proteome</keyword>
<dbReference type="NCBIfam" id="TIGR01733">
    <property type="entry name" value="AA-adenyl-dom"/>
    <property type="match status" value="1"/>
</dbReference>
<dbReference type="CDD" id="cd05930">
    <property type="entry name" value="A_NRPS"/>
    <property type="match status" value="1"/>
</dbReference>
<evidence type="ECO:0000313" key="3">
    <source>
        <dbReference type="Proteomes" id="UP000287361"/>
    </source>
</evidence>
<dbReference type="InterPro" id="IPR010071">
    <property type="entry name" value="AA_adenyl_dom"/>
</dbReference>
<comment type="caution">
    <text evidence="2">The sequence shown here is derived from an EMBL/GenBank/DDBJ whole genome shotgun (WGS) entry which is preliminary data.</text>
</comment>
<dbReference type="InterPro" id="IPR000873">
    <property type="entry name" value="AMP-dep_synth/lig_dom"/>
</dbReference>
<gene>
    <name evidence="2" type="ORF">KGMB03357_12820</name>
</gene>
<dbReference type="AlphaFoldDB" id="A0A401LDH4"/>
<accession>A0A401LDH4</accession>
<organism evidence="2 3">
    <name type="scientific">Anaerotignum faecicola</name>
    <dbReference type="NCBI Taxonomy" id="2358141"/>
    <lineage>
        <taxon>Bacteria</taxon>
        <taxon>Bacillati</taxon>
        <taxon>Bacillota</taxon>
        <taxon>Clostridia</taxon>
        <taxon>Lachnospirales</taxon>
        <taxon>Anaerotignaceae</taxon>
        <taxon>Anaerotignum</taxon>
    </lineage>
</organism>
<dbReference type="Proteomes" id="UP000287361">
    <property type="component" value="Unassembled WGS sequence"/>
</dbReference>
<dbReference type="InterPro" id="IPR042099">
    <property type="entry name" value="ANL_N_sf"/>
</dbReference>
<dbReference type="SUPFAM" id="SSF56801">
    <property type="entry name" value="Acetyl-CoA synthetase-like"/>
    <property type="match status" value="1"/>
</dbReference>
<dbReference type="Gene3D" id="3.40.50.12780">
    <property type="entry name" value="N-terminal domain of ligase-like"/>
    <property type="match status" value="1"/>
</dbReference>
<proteinExistence type="predicted"/>
<dbReference type="PANTHER" id="PTHR45527:SF1">
    <property type="entry name" value="FATTY ACID SYNTHASE"/>
    <property type="match status" value="1"/>
</dbReference>